<dbReference type="OrthoDB" id="10411013at2759"/>
<reference evidence="2" key="1">
    <citation type="submission" date="2017-10" db="EMBL/GenBank/DDBJ databases">
        <title>Rapid genome shrinkage in a self-fertile nematode reveals novel sperm competition proteins.</title>
        <authorList>
            <person name="Yin D."/>
            <person name="Schwarz E.M."/>
            <person name="Thomas C.G."/>
            <person name="Felde R.L."/>
            <person name="Korf I.F."/>
            <person name="Cutter A.D."/>
            <person name="Schartner C.M."/>
            <person name="Ralston E.J."/>
            <person name="Meyer B.J."/>
            <person name="Haag E.S."/>
        </authorList>
    </citation>
    <scope>NUCLEOTIDE SEQUENCE [LARGE SCALE GENOMIC DNA]</scope>
    <source>
        <strain evidence="2">JU1422</strain>
    </source>
</reference>
<dbReference type="Proteomes" id="UP000230233">
    <property type="component" value="Chromosome X"/>
</dbReference>
<sequence length="98" mass="11551">MKSSALQRQTNFLQAIVEHLLNLLIHRMILLDDLEAPQEVLDFFEECIIIAERIWIVGNEPLTRNGLDVLLNLYRAFFPRYDRLILIDVELMDILNNN</sequence>
<organism evidence="1 2">
    <name type="scientific">Caenorhabditis nigoni</name>
    <dbReference type="NCBI Taxonomy" id="1611254"/>
    <lineage>
        <taxon>Eukaryota</taxon>
        <taxon>Metazoa</taxon>
        <taxon>Ecdysozoa</taxon>
        <taxon>Nematoda</taxon>
        <taxon>Chromadorea</taxon>
        <taxon>Rhabditida</taxon>
        <taxon>Rhabditina</taxon>
        <taxon>Rhabditomorpha</taxon>
        <taxon>Rhabditoidea</taxon>
        <taxon>Rhabditidae</taxon>
        <taxon>Peloderinae</taxon>
        <taxon>Caenorhabditis</taxon>
    </lineage>
</organism>
<dbReference type="EMBL" id="PDUG01000006">
    <property type="protein sequence ID" value="PIC20374.1"/>
    <property type="molecule type" value="Genomic_DNA"/>
</dbReference>
<name>A0A2G5SZ29_9PELO</name>
<evidence type="ECO:0000313" key="2">
    <source>
        <dbReference type="Proteomes" id="UP000230233"/>
    </source>
</evidence>
<evidence type="ECO:0008006" key="3">
    <source>
        <dbReference type="Google" id="ProtNLM"/>
    </source>
</evidence>
<protein>
    <recommendedName>
        <fullName evidence="3">NR LBD domain-containing protein</fullName>
    </recommendedName>
</protein>
<evidence type="ECO:0000313" key="1">
    <source>
        <dbReference type="EMBL" id="PIC20374.1"/>
    </source>
</evidence>
<comment type="caution">
    <text evidence="1">The sequence shown here is derived from an EMBL/GenBank/DDBJ whole genome shotgun (WGS) entry which is preliminary data.</text>
</comment>
<proteinExistence type="predicted"/>
<accession>A0A2G5SZ29</accession>
<gene>
    <name evidence="1" type="primary">Cnig_chr_X.g25597</name>
    <name evidence="1" type="ORF">B9Z55_025597</name>
</gene>
<dbReference type="AlphaFoldDB" id="A0A2G5SZ29"/>
<keyword evidence="2" id="KW-1185">Reference proteome</keyword>